<evidence type="ECO:0000313" key="3">
    <source>
        <dbReference type="Proteomes" id="UP000241426"/>
    </source>
</evidence>
<protein>
    <recommendedName>
        <fullName evidence="4">Pectate lyase superfamily protein domain-containing protein</fullName>
    </recommendedName>
</protein>
<name>A0A2T3KK41_9GAMM</name>
<accession>A0A2T3KK41</accession>
<keyword evidence="1" id="KW-0732">Signal</keyword>
<feature type="signal peptide" evidence="1">
    <location>
        <begin position="1"/>
        <end position="25"/>
    </location>
</feature>
<evidence type="ECO:0000256" key="1">
    <source>
        <dbReference type="SAM" id="SignalP"/>
    </source>
</evidence>
<dbReference type="Proteomes" id="UP000241426">
    <property type="component" value="Unassembled WGS sequence"/>
</dbReference>
<feature type="chain" id="PRO_5015607249" description="Pectate lyase superfamily protein domain-containing protein" evidence="1">
    <location>
        <begin position="26"/>
        <end position="433"/>
    </location>
</feature>
<proteinExistence type="predicted"/>
<evidence type="ECO:0008006" key="4">
    <source>
        <dbReference type="Google" id="ProtNLM"/>
    </source>
</evidence>
<reference evidence="2 3" key="1">
    <citation type="submission" date="2018-01" db="EMBL/GenBank/DDBJ databases">
        <title>Whole genome sequencing of Histamine producing bacteria.</title>
        <authorList>
            <person name="Butler K."/>
        </authorList>
    </citation>
    <scope>NUCLEOTIDE SEQUENCE [LARGE SCALE GENOMIC DNA]</scope>
    <source>
        <strain evidence="2 3">FS-7.2</strain>
    </source>
</reference>
<dbReference type="EMBL" id="PYNF01000004">
    <property type="protein sequence ID" value="PSU99878.1"/>
    <property type="molecule type" value="Genomic_DNA"/>
</dbReference>
<dbReference type="AlphaFoldDB" id="A0A2T3KK41"/>
<evidence type="ECO:0000313" key="2">
    <source>
        <dbReference type="EMBL" id="PSU99878.1"/>
    </source>
</evidence>
<organism evidence="2 3">
    <name type="scientific">Photobacterium kishitanii</name>
    <dbReference type="NCBI Taxonomy" id="318456"/>
    <lineage>
        <taxon>Bacteria</taxon>
        <taxon>Pseudomonadati</taxon>
        <taxon>Pseudomonadota</taxon>
        <taxon>Gammaproteobacteria</taxon>
        <taxon>Vibrionales</taxon>
        <taxon>Vibrionaceae</taxon>
        <taxon>Photobacterium</taxon>
    </lineage>
</organism>
<comment type="caution">
    <text evidence="2">The sequence shown here is derived from an EMBL/GenBank/DDBJ whole genome shotgun (WGS) entry which is preliminary data.</text>
</comment>
<dbReference type="RefSeq" id="WP_065173280.1">
    <property type="nucleotide sequence ID" value="NZ_LZFC01000012.1"/>
</dbReference>
<sequence>MFKKIKFVPMAVVLSLLPLPTLVQATPLKNNENTLNNVQSNIINMYLKDSITTNNLYDQINNAITTLNKESDNTKLILHLPGGTYYLDKNSHGRALGIIQIGSAINGTRILEIQGSTNKRNPTKLYANESAYWQSFIFGSYPKNITFSYLSFYRTEKTMSEGIITNVAKGYIDIKLLDGFPEIGRIYNQGMTSGRYLRLISNDINNPTILSVDKGQEPWGMDKQDNPLPPEALDAPQNRNWRIYTKNTQADLSRVGYKIGLWVAVKSKSYNYAYNFQGFSSNITFNNIGFFDSTMGQMHGGAKNITLNHVKFGRGDRVNGVVPAFASSAGGPQFMGYTDSSPYTNILLDYVWLEYTGDDNFSAQHASQGSSFKLDHVTSKGAFARLLLATYDAYGVCLTDNVILDNQPAVVHGAINQDIEHFEFKKQFSVCQY</sequence>
<gene>
    <name evidence="2" type="ORF">C9J27_06410</name>
</gene>